<organism evidence="9 10">
    <name type="scientific">Candidatus Desulfobia pelagia</name>
    <dbReference type="NCBI Taxonomy" id="2841692"/>
    <lineage>
        <taxon>Bacteria</taxon>
        <taxon>Pseudomonadati</taxon>
        <taxon>Thermodesulfobacteriota</taxon>
        <taxon>Desulfobulbia</taxon>
        <taxon>Desulfobulbales</taxon>
        <taxon>Desulfobulbaceae</taxon>
        <taxon>Candidatus Desulfobia</taxon>
    </lineage>
</organism>
<dbReference type="GO" id="GO:0046872">
    <property type="term" value="F:metal ion binding"/>
    <property type="evidence" value="ECO:0007669"/>
    <property type="project" value="UniProtKB-KW"/>
</dbReference>
<keyword evidence="1" id="KW-0004">4Fe-4S</keyword>
<accession>A0A8J6TAF2</accession>
<dbReference type="InterPro" id="IPR005117">
    <property type="entry name" value="NiRdtase/SiRdtase_haem-b_fer"/>
</dbReference>
<comment type="caution">
    <text evidence="9">The sequence shown here is derived from an EMBL/GenBank/DDBJ whole genome shotgun (WGS) entry which is preliminary data.</text>
</comment>
<dbReference type="PROSITE" id="PS00365">
    <property type="entry name" value="NIR_SIR"/>
    <property type="match status" value="1"/>
</dbReference>
<dbReference type="SUPFAM" id="SSF56014">
    <property type="entry name" value="Nitrite and sulphite reductase 4Fe-4S domain-like"/>
    <property type="match status" value="1"/>
</dbReference>
<dbReference type="GO" id="GO:0016491">
    <property type="term" value="F:oxidoreductase activity"/>
    <property type="evidence" value="ECO:0007669"/>
    <property type="project" value="UniProtKB-KW"/>
</dbReference>
<dbReference type="GO" id="GO:0020037">
    <property type="term" value="F:heme binding"/>
    <property type="evidence" value="ECO:0007669"/>
    <property type="project" value="InterPro"/>
</dbReference>
<sequence>MSSEPTANHKTYAIIPDTQMGMVSIDSLEKISRVARKHNIPLIKITSAQRLAFCGFHQDSSEKIWQDMGLDTVPKKPAGVHYVQACPGIKWCKYGCQDSLALGARIKDTFMDISLPAKTKIGVSGCSMNCCESYVRDVGVFGKKTGWTVIFGGNGGGLPRIGDIIAEGLTDDQALEHIERCLGYYKENARKRERTARFMERTPLETFKESLGF</sequence>
<evidence type="ECO:0000256" key="2">
    <source>
        <dbReference type="ARBA" id="ARBA00022617"/>
    </source>
</evidence>
<dbReference type="PANTHER" id="PTHR43809">
    <property type="entry name" value="NITRITE REDUCTASE (NADH) LARGE SUBUNIT"/>
    <property type="match status" value="1"/>
</dbReference>
<feature type="domain" description="Nitrite/Sulfite reductase ferredoxin-like" evidence="8">
    <location>
        <begin position="11"/>
        <end position="68"/>
    </location>
</feature>
<dbReference type="Gene3D" id="3.30.413.10">
    <property type="entry name" value="Sulfite Reductase Hemoprotein, domain 1"/>
    <property type="match status" value="1"/>
</dbReference>
<keyword evidence="4" id="KW-0560">Oxidoreductase</keyword>
<dbReference type="InterPro" id="IPR006067">
    <property type="entry name" value="NO2/SO3_Rdtase_4Fe4S_dom"/>
</dbReference>
<dbReference type="EMBL" id="JACNJZ010000025">
    <property type="protein sequence ID" value="MBC8316354.1"/>
    <property type="molecule type" value="Genomic_DNA"/>
</dbReference>
<dbReference type="InterPro" id="IPR052034">
    <property type="entry name" value="NasD-like"/>
</dbReference>
<evidence type="ECO:0000313" key="9">
    <source>
        <dbReference type="EMBL" id="MBC8316354.1"/>
    </source>
</evidence>
<protein>
    <submittedName>
        <fullName evidence="9">NAD(P)/FAD-dependent oxidoreductase</fullName>
    </submittedName>
</protein>
<dbReference type="PANTHER" id="PTHR43809:SF1">
    <property type="entry name" value="NITRITE REDUCTASE (NADH) LARGE SUBUNIT"/>
    <property type="match status" value="1"/>
</dbReference>
<evidence type="ECO:0000313" key="10">
    <source>
        <dbReference type="Proteomes" id="UP000614424"/>
    </source>
</evidence>
<dbReference type="Pfam" id="PF03460">
    <property type="entry name" value="NIR_SIR_ferr"/>
    <property type="match status" value="1"/>
</dbReference>
<evidence type="ECO:0000259" key="7">
    <source>
        <dbReference type="Pfam" id="PF01077"/>
    </source>
</evidence>
<evidence type="ECO:0000259" key="8">
    <source>
        <dbReference type="Pfam" id="PF03460"/>
    </source>
</evidence>
<dbReference type="AlphaFoldDB" id="A0A8J6TAF2"/>
<evidence type="ECO:0000256" key="5">
    <source>
        <dbReference type="ARBA" id="ARBA00023004"/>
    </source>
</evidence>
<reference evidence="9 10" key="1">
    <citation type="submission" date="2020-08" db="EMBL/GenBank/DDBJ databases">
        <title>Bridging the membrane lipid divide: bacteria of the FCB group superphylum have the potential to synthesize archaeal ether lipids.</title>
        <authorList>
            <person name="Villanueva L."/>
            <person name="Von Meijenfeldt F.A.B."/>
            <person name="Westbye A.B."/>
            <person name="Yadav S."/>
            <person name="Hopmans E.C."/>
            <person name="Dutilh B.E."/>
            <person name="Sinninghe Damste J.S."/>
        </authorList>
    </citation>
    <scope>NUCLEOTIDE SEQUENCE [LARGE SCALE GENOMIC DNA]</scope>
    <source>
        <strain evidence="9">NIOZ-UU47</strain>
    </source>
</reference>
<keyword evidence="2" id="KW-0349">Heme</keyword>
<feature type="domain" description="Nitrite/sulphite reductase 4Fe-4S" evidence="7">
    <location>
        <begin position="80"/>
        <end position="210"/>
    </location>
</feature>
<proteinExistence type="predicted"/>
<keyword evidence="5" id="KW-0408">Iron</keyword>
<dbReference type="PRINTS" id="PR00397">
    <property type="entry name" value="SIROHAEM"/>
</dbReference>
<dbReference type="Proteomes" id="UP000614424">
    <property type="component" value="Unassembled WGS sequence"/>
</dbReference>
<gene>
    <name evidence="9" type="ORF">H8E41_00495</name>
</gene>
<evidence type="ECO:0000256" key="1">
    <source>
        <dbReference type="ARBA" id="ARBA00022485"/>
    </source>
</evidence>
<dbReference type="SUPFAM" id="SSF55124">
    <property type="entry name" value="Nitrite/Sulfite reductase N-terminal domain-like"/>
    <property type="match status" value="1"/>
</dbReference>
<dbReference type="InterPro" id="IPR017220">
    <property type="entry name" value="Sulphite_reductase_assimil"/>
</dbReference>
<dbReference type="InterPro" id="IPR006066">
    <property type="entry name" value="NO2/SO3_Rdtase_FeS/sirohaem_BS"/>
</dbReference>
<dbReference type="PIRSF" id="PIRSF037487">
    <property type="entry name" value="Sulfite_red_assimil"/>
    <property type="match status" value="1"/>
</dbReference>
<evidence type="ECO:0000256" key="4">
    <source>
        <dbReference type="ARBA" id="ARBA00023002"/>
    </source>
</evidence>
<dbReference type="InterPro" id="IPR045854">
    <property type="entry name" value="NO2/SO3_Rdtase_4Fe4S_sf"/>
</dbReference>
<keyword evidence="6" id="KW-0411">Iron-sulfur</keyword>
<dbReference type="InterPro" id="IPR036136">
    <property type="entry name" value="Nit/Sulf_reduc_fer-like_dom_sf"/>
</dbReference>
<evidence type="ECO:0000256" key="6">
    <source>
        <dbReference type="ARBA" id="ARBA00023014"/>
    </source>
</evidence>
<evidence type="ECO:0000256" key="3">
    <source>
        <dbReference type="ARBA" id="ARBA00022723"/>
    </source>
</evidence>
<dbReference type="Pfam" id="PF01077">
    <property type="entry name" value="NIR_SIR"/>
    <property type="match status" value="1"/>
</dbReference>
<name>A0A8J6TAF2_9BACT</name>
<keyword evidence="3" id="KW-0479">Metal-binding</keyword>
<dbReference type="GO" id="GO:0051539">
    <property type="term" value="F:4 iron, 4 sulfur cluster binding"/>
    <property type="evidence" value="ECO:0007669"/>
    <property type="project" value="UniProtKB-KW"/>
</dbReference>